<evidence type="ECO:0000256" key="1">
    <source>
        <dbReference type="ARBA" id="ARBA00004273"/>
    </source>
</evidence>
<dbReference type="GO" id="GO:0006627">
    <property type="term" value="P:protein processing involved in protein targeting to mitochondrion"/>
    <property type="evidence" value="ECO:0000318"/>
    <property type="project" value="GO_Central"/>
</dbReference>
<dbReference type="InterPro" id="IPR036286">
    <property type="entry name" value="LexA/Signal_pep-like_sf"/>
</dbReference>
<sequence length="241" mass="26501">MSLGAGAVPSVAHPVLRGTHLPHCRITEVAGAAMTVTYGIGARCWLPALREVCKKVCDRCTVSSTAGYQCRIFLSTNSMSWRALLQEAFERSVVFTQFICFLNVFSNHVVEVHQCLGPSMLPTFNVSGDILLLEHLSSRFERIKPGDVVMARSPANPRLVVCKRVLGLEGDSVTVLPTSSRGHIRQTVVPKGHVWLQGDNAYNSTDSRHYGPVPYALIQGKVFYRIWPPEGWGPVLSQPTS</sequence>
<dbReference type="InterPro" id="IPR052064">
    <property type="entry name" value="Mito_IMP1_subunit"/>
</dbReference>
<dbReference type="PaxDb" id="3218-PP1S108_38V6.1"/>
<dbReference type="OMA" id="STHWFWE"/>
<dbReference type="GO" id="GO:0004252">
    <property type="term" value="F:serine-type endopeptidase activity"/>
    <property type="evidence" value="ECO:0007669"/>
    <property type="project" value="InterPro"/>
</dbReference>
<keyword evidence="5" id="KW-0472">Membrane</keyword>
<comment type="similarity">
    <text evidence="6">Belongs to the peptidase S26 family. IMP1 subfamily.</text>
</comment>
<feature type="domain" description="Peptidase S26" evidence="8">
    <location>
        <begin position="94"/>
        <end position="175"/>
    </location>
</feature>
<keyword evidence="3" id="KW-0378">Hydrolase</keyword>
<dbReference type="PANTHER" id="PTHR12383:SF16">
    <property type="entry name" value="MITOCHONDRIAL INNER MEMBRANE PROTEASE SUBUNIT 1"/>
    <property type="match status" value="1"/>
</dbReference>
<dbReference type="InterPro" id="IPR000223">
    <property type="entry name" value="Pept_S26A_signal_pept_1"/>
</dbReference>
<evidence type="ECO:0000256" key="2">
    <source>
        <dbReference type="ARBA" id="ARBA00022792"/>
    </source>
</evidence>
<evidence type="ECO:0000256" key="4">
    <source>
        <dbReference type="ARBA" id="ARBA00023128"/>
    </source>
</evidence>
<dbReference type="GO" id="GO:0042720">
    <property type="term" value="C:mitochondrial inner membrane peptidase complex"/>
    <property type="evidence" value="ECO:0000318"/>
    <property type="project" value="GO_Central"/>
</dbReference>
<dbReference type="PRINTS" id="PR00727">
    <property type="entry name" value="LEADERPTASE"/>
</dbReference>
<feature type="active site" evidence="7">
    <location>
        <position position="119"/>
    </location>
</feature>
<keyword evidence="2" id="KW-0999">Mitochondrion inner membrane</keyword>
<keyword evidence="4" id="KW-0496">Mitochondrion</keyword>
<reference evidence="9 11" key="1">
    <citation type="journal article" date="2008" name="Science">
        <title>The Physcomitrella genome reveals evolutionary insights into the conquest of land by plants.</title>
        <authorList>
            <person name="Rensing S."/>
            <person name="Lang D."/>
            <person name="Zimmer A."/>
            <person name="Terry A."/>
            <person name="Salamov A."/>
            <person name="Shapiro H."/>
            <person name="Nishiyama T."/>
            <person name="Perroud P.-F."/>
            <person name="Lindquist E."/>
            <person name="Kamisugi Y."/>
            <person name="Tanahashi T."/>
            <person name="Sakakibara K."/>
            <person name="Fujita T."/>
            <person name="Oishi K."/>
            <person name="Shin-I T."/>
            <person name="Kuroki Y."/>
            <person name="Toyoda A."/>
            <person name="Suzuki Y."/>
            <person name="Hashimoto A."/>
            <person name="Yamaguchi K."/>
            <person name="Sugano A."/>
            <person name="Kohara Y."/>
            <person name="Fujiyama A."/>
            <person name="Anterola A."/>
            <person name="Aoki S."/>
            <person name="Ashton N."/>
            <person name="Barbazuk W.B."/>
            <person name="Barker E."/>
            <person name="Bennetzen J."/>
            <person name="Bezanilla M."/>
            <person name="Blankenship R."/>
            <person name="Cho S.H."/>
            <person name="Dutcher S."/>
            <person name="Estelle M."/>
            <person name="Fawcett J.A."/>
            <person name="Gundlach H."/>
            <person name="Hanada K."/>
            <person name="Heyl A."/>
            <person name="Hicks K.A."/>
            <person name="Hugh J."/>
            <person name="Lohr M."/>
            <person name="Mayer K."/>
            <person name="Melkozernov A."/>
            <person name="Murata T."/>
            <person name="Nelson D."/>
            <person name="Pils B."/>
            <person name="Prigge M."/>
            <person name="Reiss B."/>
            <person name="Renner T."/>
            <person name="Rombauts S."/>
            <person name="Rushton P."/>
            <person name="Sanderfoot A."/>
            <person name="Schween G."/>
            <person name="Shiu S.-H."/>
            <person name="Stueber K."/>
            <person name="Theodoulou F.L."/>
            <person name="Tu H."/>
            <person name="Van de Peer Y."/>
            <person name="Verrier P.J."/>
            <person name="Waters E."/>
            <person name="Wood A."/>
            <person name="Yang L."/>
            <person name="Cove D."/>
            <person name="Cuming A."/>
            <person name="Hasebe M."/>
            <person name="Lucas S."/>
            <person name="Mishler D.B."/>
            <person name="Reski R."/>
            <person name="Grigoriev I."/>
            <person name="Quatrano R.S."/>
            <person name="Boore J.L."/>
        </authorList>
    </citation>
    <scope>NUCLEOTIDE SEQUENCE [LARGE SCALE GENOMIC DNA]</scope>
    <source>
        <strain evidence="10 11">cv. Gransden 2004</strain>
    </source>
</reference>
<dbReference type="Proteomes" id="UP000006727">
    <property type="component" value="Chromosome 12"/>
</dbReference>
<dbReference type="EnsemblPlants" id="Pp3c12_21820V3.1">
    <property type="protein sequence ID" value="Pp3c12_21820V3.1"/>
    <property type="gene ID" value="Pp3c12_21820"/>
</dbReference>
<dbReference type="Gramene" id="Pp3c12_21820V3.2">
    <property type="protein sequence ID" value="Pp3c12_21820V3.2"/>
    <property type="gene ID" value="Pp3c12_21820"/>
</dbReference>
<dbReference type="CDD" id="cd06530">
    <property type="entry name" value="S26_SPase_I"/>
    <property type="match status" value="1"/>
</dbReference>
<dbReference type="InParanoid" id="A0A2K1JRM8"/>
<reference evidence="10" key="3">
    <citation type="submission" date="2020-12" db="UniProtKB">
        <authorList>
            <consortium name="EnsemblPlants"/>
        </authorList>
    </citation>
    <scope>IDENTIFICATION</scope>
</reference>
<dbReference type="SUPFAM" id="SSF51306">
    <property type="entry name" value="LexA/Signal peptidase"/>
    <property type="match status" value="1"/>
</dbReference>
<protein>
    <recommendedName>
        <fullName evidence="8">Peptidase S26 domain-containing protein</fullName>
    </recommendedName>
</protein>
<keyword evidence="11" id="KW-1185">Reference proteome</keyword>
<evidence type="ECO:0000259" key="8">
    <source>
        <dbReference type="Pfam" id="PF10502"/>
    </source>
</evidence>
<gene>
    <name evidence="9" type="ORF">PHYPA_016572</name>
</gene>
<evidence type="ECO:0000313" key="11">
    <source>
        <dbReference type="Proteomes" id="UP000006727"/>
    </source>
</evidence>
<evidence type="ECO:0000313" key="9">
    <source>
        <dbReference type="EMBL" id="PNR44188.1"/>
    </source>
</evidence>
<comment type="subcellular location">
    <subcellularLocation>
        <location evidence="1">Mitochondrion inner membrane</location>
    </subcellularLocation>
</comment>
<evidence type="ECO:0000313" key="10">
    <source>
        <dbReference type="EnsemblPlants" id="Pp3c12_21820V3.1"/>
    </source>
</evidence>
<dbReference type="EnsemblPlants" id="Pp3c12_21820V3.2">
    <property type="protein sequence ID" value="Pp3c12_21820V3.2"/>
    <property type="gene ID" value="Pp3c12_21820"/>
</dbReference>
<evidence type="ECO:0000256" key="3">
    <source>
        <dbReference type="ARBA" id="ARBA00022801"/>
    </source>
</evidence>
<feature type="domain" description="Peptidase S26" evidence="8">
    <location>
        <begin position="186"/>
        <end position="227"/>
    </location>
</feature>
<evidence type="ECO:0000256" key="6">
    <source>
        <dbReference type="ARBA" id="ARBA00038445"/>
    </source>
</evidence>
<dbReference type="STRING" id="3218.A0A2K1JRM8"/>
<evidence type="ECO:0000256" key="5">
    <source>
        <dbReference type="ARBA" id="ARBA00023136"/>
    </source>
</evidence>
<organism evidence="9">
    <name type="scientific">Physcomitrium patens</name>
    <name type="common">Spreading-leaved earth moss</name>
    <name type="synonym">Physcomitrella patens</name>
    <dbReference type="NCBI Taxonomy" id="3218"/>
    <lineage>
        <taxon>Eukaryota</taxon>
        <taxon>Viridiplantae</taxon>
        <taxon>Streptophyta</taxon>
        <taxon>Embryophyta</taxon>
        <taxon>Bryophyta</taxon>
        <taxon>Bryophytina</taxon>
        <taxon>Bryopsida</taxon>
        <taxon>Funariidae</taxon>
        <taxon>Funariales</taxon>
        <taxon>Funariaceae</taxon>
        <taxon>Physcomitrium</taxon>
    </lineage>
</organism>
<reference evidence="9 11" key="2">
    <citation type="journal article" date="2018" name="Plant J.">
        <title>The Physcomitrella patens chromosome-scale assembly reveals moss genome structure and evolution.</title>
        <authorList>
            <person name="Lang D."/>
            <person name="Ullrich K.K."/>
            <person name="Murat F."/>
            <person name="Fuchs J."/>
            <person name="Jenkins J."/>
            <person name="Haas F.B."/>
            <person name="Piednoel M."/>
            <person name="Gundlach H."/>
            <person name="Van Bel M."/>
            <person name="Meyberg R."/>
            <person name="Vives C."/>
            <person name="Morata J."/>
            <person name="Symeonidi A."/>
            <person name="Hiss M."/>
            <person name="Muchero W."/>
            <person name="Kamisugi Y."/>
            <person name="Saleh O."/>
            <person name="Blanc G."/>
            <person name="Decker E.L."/>
            <person name="van Gessel N."/>
            <person name="Grimwood J."/>
            <person name="Hayes R.D."/>
            <person name="Graham S.W."/>
            <person name="Gunter L.E."/>
            <person name="McDaniel S.F."/>
            <person name="Hoernstein S.N.W."/>
            <person name="Larsson A."/>
            <person name="Li F.W."/>
            <person name="Perroud P.F."/>
            <person name="Phillips J."/>
            <person name="Ranjan P."/>
            <person name="Rokshar D.S."/>
            <person name="Rothfels C.J."/>
            <person name="Schneider L."/>
            <person name="Shu S."/>
            <person name="Stevenson D.W."/>
            <person name="Thummler F."/>
            <person name="Tillich M."/>
            <person name="Villarreal Aguilar J.C."/>
            <person name="Widiez T."/>
            <person name="Wong G.K."/>
            <person name="Wymore A."/>
            <person name="Zhang Y."/>
            <person name="Zimmer A.D."/>
            <person name="Quatrano R.S."/>
            <person name="Mayer K.F.X."/>
            <person name="Goodstein D."/>
            <person name="Casacuberta J.M."/>
            <person name="Vandepoele K."/>
            <person name="Reski R."/>
            <person name="Cuming A.C."/>
            <person name="Tuskan G.A."/>
            <person name="Maumus F."/>
            <person name="Salse J."/>
            <person name="Schmutz J."/>
            <person name="Rensing S.A."/>
        </authorList>
    </citation>
    <scope>NUCLEOTIDE SEQUENCE [LARGE SCALE GENOMIC DNA]</scope>
    <source>
        <strain evidence="10 11">cv. Gransden 2004</strain>
    </source>
</reference>
<dbReference type="InterPro" id="IPR019533">
    <property type="entry name" value="Peptidase_S26"/>
</dbReference>
<dbReference type="Gene3D" id="2.10.109.10">
    <property type="entry name" value="Umud Fragment, subunit A"/>
    <property type="match status" value="1"/>
</dbReference>
<proteinExistence type="inferred from homology"/>
<feature type="active site" evidence="7">
    <location>
        <position position="163"/>
    </location>
</feature>
<evidence type="ECO:0000256" key="7">
    <source>
        <dbReference type="PIRSR" id="PIRSR600223-1"/>
    </source>
</evidence>
<dbReference type="AlphaFoldDB" id="A0A2K1JRM8"/>
<accession>A0A2K1JRM8</accession>
<name>A0A2K1JRM8_PHYPA</name>
<dbReference type="EMBL" id="ABEU02000012">
    <property type="protein sequence ID" value="PNR44188.1"/>
    <property type="molecule type" value="Genomic_DNA"/>
</dbReference>
<dbReference type="FunCoup" id="A0A2K1JRM8">
    <property type="interactions" value="3574"/>
</dbReference>
<dbReference type="GO" id="GO:0006465">
    <property type="term" value="P:signal peptide processing"/>
    <property type="evidence" value="ECO:0007669"/>
    <property type="project" value="InterPro"/>
</dbReference>
<dbReference type="PANTHER" id="PTHR12383">
    <property type="entry name" value="PROTEASE FAMILY S26 MITOCHONDRIAL INNER MEMBRANE PROTEASE-RELATED"/>
    <property type="match status" value="1"/>
</dbReference>
<dbReference type="Pfam" id="PF10502">
    <property type="entry name" value="Peptidase_S26"/>
    <property type="match status" value="2"/>
</dbReference>
<dbReference type="Gramene" id="Pp3c12_21820V3.1">
    <property type="protein sequence ID" value="Pp3c12_21820V3.1"/>
    <property type="gene ID" value="Pp3c12_21820"/>
</dbReference>